<evidence type="ECO:0000313" key="3">
    <source>
        <dbReference type="Proteomes" id="UP000673394"/>
    </source>
</evidence>
<reference evidence="2 3" key="1">
    <citation type="submission" date="2021-04" db="EMBL/GenBank/DDBJ databases">
        <title>Paenibacillus sp. DLE-14 whole genome sequence.</title>
        <authorList>
            <person name="Ham Y.J."/>
        </authorList>
    </citation>
    <scope>NUCLEOTIDE SEQUENCE [LARGE SCALE GENOMIC DNA]</scope>
    <source>
        <strain evidence="2 3">DLE-14</strain>
    </source>
</reference>
<name>A0ABS5CIG5_9BACL</name>
<comment type="caution">
    <text evidence="2">The sequence shown here is derived from an EMBL/GenBank/DDBJ whole genome shotgun (WGS) entry which is preliminary data.</text>
</comment>
<keyword evidence="1" id="KW-1133">Transmembrane helix</keyword>
<feature type="transmembrane region" description="Helical" evidence="1">
    <location>
        <begin position="49"/>
        <end position="69"/>
    </location>
</feature>
<dbReference type="EMBL" id="JAGKSP010000012">
    <property type="protein sequence ID" value="MBP3965685.1"/>
    <property type="molecule type" value="Genomic_DNA"/>
</dbReference>
<gene>
    <name evidence="2" type="ORF">I8J30_23490</name>
</gene>
<organism evidence="2 3">
    <name type="scientific">Paenibacillus lignilyticus</name>
    <dbReference type="NCBI Taxonomy" id="1172615"/>
    <lineage>
        <taxon>Bacteria</taxon>
        <taxon>Bacillati</taxon>
        <taxon>Bacillota</taxon>
        <taxon>Bacilli</taxon>
        <taxon>Bacillales</taxon>
        <taxon>Paenibacillaceae</taxon>
        <taxon>Paenibacillus</taxon>
    </lineage>
</organism>
<accession>A0ABS5CIG5</accession>
<protein>
    <submittedName>
        <fullName evidence="2">Uncharacterized protein</fullName>
    </submittedName>
</protein>
<evidence type="ECO:0000256" key="1">
    <source>
        <dbReference type="SAM" id="Phobius"/>
    </source>
</evidence>
<sequence length="101" mass="11408">MQRRTVGIILICIAAFLYGIWYVTAAIFGSNVTSWNSELFEAMQDYVGNGPLVMSRFALIIGIGYLVAAEFERPLAKLMNQIKTNWKEFGSNENQDNKPQL</sequence>
<dbReference type="Proteomes" id="UP000673394">
    <property type="component" value="Unassembled WGS sequence"/>
</dbReference>
<evidence type="ECO:0000313" key="2">
    <source>
        <dbReference type="EMBL" id="MBP3965685.1"/>
    </source>
</evidence>
<keyword evidence="3" id="KW-1185">Reference proteome</keyword>
<proteinExistence type="predicted"/>
<keyword evidence="1" id="KW-0472">Membrane</keyword>
<keyword evidence="1" id="KW-0812">Transmembrane</keyword>
<dbReference type="RefSeq" id="WP_210662302.1">
    <property type="nucleotide sequence ID" value="NZ_JAGKSP010000012.1"/>
</dbReference>